<gene>
    <name evidence="7" type="primary">surA</name>
    <name evidence="9" type="ORF">HMPREF9440_01970</name>
</gene>
<keyword evidence="4 7" id="KW-0697">Rotamase</keyword>
<keyword evidence="5 7" id="KW-0143">Chaperone</keyword>
<comment type="caution">
    <text evidence="9">The sequence shown here is derived from an EMBL/GenBank/DDBJ whole genome shotgun (WGS) entry which is preliminary data.</text>
</comment>
<evidence type="ECO:0000256" key="6">
    <source>
        <dbReference type="ARBA" id="ARBA00023235"/>
    </source>
</evidence>
<dbReference type="PANTHER" id="PTHR47637:SF1">
    <property type="entry name" value="CHAPERONE SURA"/>
    <property type="match status" value="1"/>
</dbReference>
<evidence type="ECO:0000256" key="7">
    <source>
        <dbReference type="HAMAP-Rule" id="MF_01183"/>
    </source>
</evidence>
<dbReference type="AlphaFoldDB" id="H3KGT7"/>
<feature type="chain" id="PRO_5009013592" description="Chaperone SurA" evidence="7">
    <location>
        <begin position="22"/>
        <end position="453"/>
    </location>
</feature>
<dbReference type="Pfam" id="PF09312">
    <property type="entry name" value="SurA_N"/>
    <property type="match status" value="1"/>
</dbReference>
<dbReference type="GO" id="GO:0050821">
    <property type="term" value="P:protein stabilization"/>
    <property type="evidence" value="ECO:0007669"/>
    <property type="project" value="InterPro"/>
</dbReference>
<dbReference type="Gene3D" id="3.10.50.40">
    <property type="match status" value="2"/>
</dbReference>
<dbReference type="InterPro" id="IPR027304">
    <property type="entry name" value="Trigger_fact/SurA_dom_sf"/>
</dbReference>
<dbReference type="Pfam" id="PF13616">
    <property type="entry name" value="Rotamase_3"/>
    <property type="match status" value="1"/>
</dbReference>
<keyword evidence="10" id="KW-1185">Reference proteome</keyword>
<dbReference type="InterPro" id="IPR046357">
    <property type="entry name" value="PPIase_dom_sf"/>
</dbReference>
<dbReference type="Gene3D" id="1.10.4030.10">
    <property type="entry name" value="Porin chaperone SurA, peptide-binding domain"/>
    <property type="match status" value="1"/>
</dbReference>
<dbReference type="InterPro" id="IPR023034">
    <property type="entry name" value="PPIase_SurA"/>
</dbReference>
<evidence type="ECO:0000256" key="5">
    <source>
        <dbReference type="ARBA" id="ARBA00023186"/>
    </source>
</evidence>
<evidence type="ECO:0000256" key="4">
    <source>
        <dbReference type="ARBA" id="ARBA00023110"/>
    </source>
</evidence>
<evidence type="ECO:0000256" key="2">
    <source>
        <dbReference type="ARBA" id="ARBA00022737"/>
    </source>
</evidence>
<dbReference type="InterPro" id="IPR015391">
    <property type="entry name" value="SurA_N"/>
</dbReference>
<sequence length="453" mass="50460" precursor="true">MNKFKTLALVLATLGAAAAQAASVMDQPPAGGVEPAAAAPLQADLDRIVAVVNNEVITETELQQRVHTVAINLRRAQIELPPMEQLRQQVLERLITERAIMQHARQTGIRIDDQMVNASIEQIARQNNLTVEELRSRLAADGVAFNSFREEIRDEITTQRLREREVDEKIVVLDSEIDAYLAEQAGFTGDETTEYHVAHILLPINTPDEDDAVRKTAEDIAQRARNGEEFSSLVAAFSRADDALSGGDLGWRTKLDMPEVFWKAMENDLKAGNVYVTRSQRAWHVVKLEGERNGATAKLAGGPVEQTHARHILMFVSDITPEADVLRRLSEIKARIEAGEADFATMARLNSVDATATRGGDLGWLQDGDTVPEFEAAMKKLKKGEVSEPIKTNYGYHLIQVVDRRTDTEGNPQRMRIAARQALRQKKLAEATATWQRELRDEAYVDVRLNDAE</sequence>
<evidence type="ECO:0000313" key="9">
    <source>
        <dbReference type="EMBL" id="EHY30672.1"/>
    </source>
</evidence>
<evidence type="ECO:0000259" key="8">
    <source>
        <dbReference type="PROSITE" id="PS50198"/>
    </source>
</evidence>
<dbReference type="STRING" id="762967.HMPREF9440_01970"/>
<dbReference type="HAMAP" id="MF_01183">
    <property type="entry name" value="Chaperone_SurA"/>
    <property type="match status" value="1"/>
</dbReference>
<reference evidence="9 10" key="1">
    <citation type="submission" date="2011-11" db="EMBL/GenBank/DDBJ databases">
        <authorList>
            <person name="Weinstock G."/>
            <person name="Sodergren E."/>
            <person name="Clifton S."/>
            <person name="Fulton L."/>
            <person name="Fulton B."/>
            <person name="Courtney L."/>
            <person name="Fronick C."/>
            <person name="Harrison M."/>
            <person name="Strong C."/>
            <person name="Farmer C."/>
            <person name="Delahaunty K."/>
            <person name="Markovic C."/>
            <person name="Hall O."/>
            <person name="Minx P."/>
            <person name="Tomlinson C."/>
            <person name="Mitreva M."/>
            <person name="Hou S."/>
            <person name="Chen J."/>
            <person name="Wollam A."/>
            <person name="Pepin K.H."/>
            <person name="Johnson M."/>
            <person name="Bhonagiri V."/>
            <person name="Zhang X."/>
            <person name="Suruliraj S."/>
            <person name="Warren W."/>
            <person name="Chinwalla A."/>
            <person name="Mardis E.R."/>
            <person name="Wilson R.K."/>
        </authorList>
    </citation>
    <scope>NUCLEOTIDE SEQUENCE [LARGE SCALE GENOMIC DNA]</scope>
    <source>
        <strain evidence="9 10">YIT 11816</strain>
    </source>
</reference>
<comment type="domain">
    <text evidence="7">The PPIase activity resides only in the second parvulin domain. The N-terminal region and the C-terminal tail are necessary and sufficient for the chaperone activity of SurA. The PPIase activity is dispensable for SurA to function as a chaperone. The N-terminal region and the C-terminal tail are also required for porin recognition.</text>
</comment>
<keyword evidence="6 7" id="KW-0413">Isomerase</keyword>
<dbReference type="PROSITE" id="PS50198">
    <property type="entry name" value="PPIC_PPIASE_2"/>
    <property type="match status" value="2"/>
</dbReference>
<evidence type="ECO:0000256" key="1">
    <source>
        <dbReference type="ARBA" id="ARBA00022729"/>
    </source>
</evidence>
<dbReference type="GO" id="GO:0030288">
    <property type="term" value="C:outer membrane-bounded periplasmic space"/>
    <property type="evidence" value="ECO:0007669"/>
    <property type="project" value="InterPro"/>
</dbReference>
<dbReference type="SUPFAM" id="SSF54534">
    <property type="entry name" value="FKBP-like"/>
    <property type="match status" value="2"/>
</dbReference>
<feature type="signal peptide" evidence="7">
    <location>
        <begin position="1"/>
        <end position="21"/>
    </location>
</feature>
<dbReference type="PANTHER" id="PTHR47637">
    <property type="entry name" value="CHAPERONE SURA"/>
    <property type="match status" value="1"/>
</dbReference>
<evidence type="ECO:0000256" key="3">
    <source>
        <dbReference type="ARBA" id="ARBA00022764"/>
    </source>
</evidence>
<dbReference type="EMBL" id="AFBQ01000294">
    <property type="protein sequence ID" value="EHY30672.1"/>
    <property type="molecule type" value="Genomic_DNA"/>
</dbReference>
<accession>H3KGT7</accession>
<dbReference type="RefSeq" id="WP_008543162.1">
    <property type="nucleotide sequence ID" value="NZ_JH605003.1"/>
</dbReference>
<name>H3KGT7_9BURK</name>
<feature type="domain" description="PpiC" evidence="8">
    <location>
        <begin position="304"/>
        <end position="403"/>
    </location>
</feature>
<keyword evidence="2 7" id="KW-0677">Repeat</keyword>
<dbReference type="GO" id="GO:0003755">
    <property type="term" value="F:peptidyl-prolyl cis-trans isomerase activity"/>
    <property type="evidence" value="ECO:0007669"/>
    <property type="project" value="UniProtKB-UniRule"/>
</dbReference>
<proteinExistence type="inferred from homology"/>
<organism evidence="9 10">
    <name type="scientific">Sutterella parvirubra YIT 11816</name>
    <dbReference type="NCBI Taxonomy" id="762967"/>
    <lineage>
        <taxon>Bacteria</taxon>
        <taxon>Pseudomonadati</taxon>
        <taxon>Pseudomonadota</taxon>
        <taxon>Betaproteobacteria</taxon>
        <taxon>Burkholderiales</taxon>
        <taxon>Sutterellaceae</taxon>
        <taxon>Sutterella</taxon>
    </lineage>
</organism>
<comment type="catalytic activity">
    <reaction evidence="7">
        <text>[protein]-peptidylproline (omega=180) = [protein]-peptidylproline (omega=0)</text>
        <dbReference type="Rhea" id="RHEA:16237"/>
        <dbReference type="Rhea" id="RHEA-COMP:10747"/>
        <dbReference type="Rhea" id="RHEA-COMP:10748"/>
        <dbReference type="ChEBI" id="CHEBI:83833"/>
        <dbReference type="ChEBI" id="CHEBI:83834"/>
        <dbReference type="EC" id="5.2.1.8"/>
    </reaction>
</comment>
<dbReference type="GO" id="GO:0043165">
    <property type="term" value="P:Gram-negative-bacterium-type cell outer membrane assembly"/>
    <property type="evidence" value="ECO:0007669"/>
    <property type="project" value="InterPro"/>
</dbReference>
<keyword evidence="3 7" id="KW-0574">Periplasm</keyword>
<dbReference type="EC" id="5.2.1.8" evidence="7"/>
<dbReference type="HOGENOM" id="CLU_034646_11_0_4"/>
<dbReference type="OrthoDB" id="14196at2"/>
<dbReference type="GO" id="GO:0042277">
    <property type="term" value="F:peptide binding"/>
    <property type="evidence" value="ECO:0007669"/>
    <property type="project" value="InterPro"/>
</dbReference>
<dbReference type="Proteomes" id="UP000004956">
    <property type="component" value="Unassembled WGS sequence"/>
</dbReference>
<keyword evidence="1 7" id="KW-0732">Signal</keyword>
<dbReference type="GO" id="GO:0051082">
    <property type="term" value="F:unfolded protein binding"/>
    <property type="evidence" value="ECO:0007669"/>
    <property type="project" value="UniProtKB-UniRule"/>
</dbReference>
<dbReference type="GO" id="GO:0006457">
    <property type="term" value="P:protein folding"/>
    <property type="evidence" value="ECO:0007669"/>
    <property type="project" value="UniProtKB-UniRule"/>
</dbReference>
<evidence type="ECO:0000313" key="10">
    <source>
        <dbReference type="Proteomes" id="UP000004956"/>
    </source>
</evidence>
<dbReference type="Pfam" id="PF00639">
    <property type="entry name" value="Rotamase"/>
    <property type="match status" value="1"/>
</dbReference>
<comment type="subcellular location">
    <subcellularLocation>
        <location evidence="7">Periplasm</location>
    </subcellularLocation>
    <text evidence="7">Is capable of associating with the outer membrane.</text>
</comment>
<dbReference type="PATRIC" id="fig|762967.3.peg.1551"/>
<feature type="domain" description="PpiC" evidence="8">
    <location>
        <begin position="192"/>
        <end position="290"/>
    </location>
</feature>
<dbReference type="SUPFAM" id="SSF109998">
    <property type="entry name" value="Triger factor/SurA peptide-binding domain-like"/>
    <property type="match status" value="1"/>
</dbReference>
<comment type="function">
    <text evidence="7">Chaperone involved in the correct folding and assembly of outer membrane proteins. Recognizes specific patterns of aromatic residues and the orientation of their side chains, which are found more frequently in integral outer membrane proteins. May act in both early periplasmic and late outer membrane-associated steps of protein maturation.</text>
</comment>
<dbReference type="InterPro" id="IPR000297">
    <property type="entry name" value="PPIase_PpiC"/>
</dbReference>
<protein>
    <recommendedName>
        <fullName evidence="7">Chaperone SurA</fullName>
    </recommendedName>
    <alternativeName>
        <fullName evidence="7">Peptidyl-prolyl cis-trans isomerase SurA</fullName>
        <shortName evidence="7">PPIase SurA</shortName>
        <ecNumber evidence="7">5.2.1.8</ecNumber>
    </alternativeName>
    <alternativeName>
        <fullName evidence="7">Rotamase SurA</fullName>
    </alternativeName>
</protein>
<dbReference type="InterPro" id="IPR050280">
    <property type="entry name" value="OMP_Chaperone_SurA"/>
</dbReference>